<dbReference type="EMBL" id="PKPP01003484">
    <property type="protein sequence ID" value="PWA69237.1"/>
    <property type="molecule type" value="Genomic_DNA"/>
</dbReference>
<organism evidence="1 2">
    <name type="scientific">Artemisia annua</name>
    <name type="common">Sweet wormwood</name>
    <dbReference type="NCBI Taxonomy" id="35608"/>
    <lineage>
        <taxon>Eukaryota</taxon>
        <taxon>Viridiplantae</taxon>
        <taxon>Streptophyta</taxon>
        <taxon>Embryophyta</taxon>
        <taxon>Tracheophyta</taxon>
        <taxon>Spermatophyta</taxon>
        <taxon>Magnoliopsida</taxon>
        <taxon>eudicotyledons</taxon>
        <taxon>Gunneridae</taxon>
        <taxon>Pentapetalae</taxon>
        <taxon>asterids</taxon>
        <taxon>campanulids</taxon>
        <taxon>Asterales</taxon>
        <taxon>Asteraceae</taxon>
        <taxon>Asteroideae</taxon>
        <taxon>Anthemideae</taxon>
        <taxon>Artemisiinae</taxon>
        <taxon>Artemisia</taxon>
    </lineage>
</organism>
<protein>
    <submittedName>
        <fullName evidence="1">Homocysteine S-methyltransferase</fullName>
    </submittedName>
</protein>
<evidence type="ECO:0000313" key="2">
    <source>
        <dbReference type="Proteomes" id="UP000245207"/>
    </source>
</evidence>
<sequence length="94" mass="10363">MNSISCFAYFDSQVFVELLEEGVNIPAWFPFNSKDGVNVVSGDSLAECAKIAESTACADGRLSPRELTTGQSREQQLKDHLILLIVVLSRIRIC</sequence>
<gene>
    <name evidence="1" type="ORF">CTI12_AA298960</name>
</gene>
<comment type="caution">
    <text evidence="1">The sequence shown here is derived from an EMBL/GenBank/DDBJ whole genome shotgun (WGS) entry which is preliminary data.</text>
</comment>
<dbReference type="STRING" id="35608.A0A2U1N6Z0"/>
<dbReference type="GO" id="GO:0008168">
    <property type="term" value="F:methyltransferase activity"/>
    <property type="evidence" value="ECO:0007669"/>
    <property type="project" value="UniProtKB-KW"/>
</dbReference>
<name>A0A2U1N6Z0_ARTAN</name>
<evidence type="ECO:0000313" key="1">
    <source>
        <dbReference type="EMBL" id="PWA69237.1"/>
    </source>
</evidence>
<keyword evidence="1" id="KW-0489">Methyltransferase</keyword>
<dbReference type="AlphaFoldDB" id="A0A2U1N6Z0"/>
<proteinExistence type="predicted"/>
<dbReference type="OrthoDB" id="261426at2759"/>
<reference evidence="1 2" key="1">
    <citation type="journal article" date="2018" name="Mol. Plant">
        <title>The genome of Artemisia annua provides insight into the evolution of Asteraceae family and artemisinin biosynthesis.</title>
        <authorList>
            <person name="Shen Q."/>
            <person name="Zhang L."/>
            <person name="Liao Z."/>
            <person name="Wang S."/>
            <person name="Yan T."/>
            <person name="Shi P."/>
            <person name="Liu M."/>
            <person name="Fu X."/>
            <person name="Pan Q."/>
            <person name="Wang Y."/>
            <person name="Lv Z."/>
            <person name="Lu X."/>
            <person name="Zhang F."/>
            <person name="Jiang W."/>
            <person name="Ma Y."/>
            <person name="Chen M."/>
            <person name="Hao X."/>
            <person name="Li L."/>
            <person name="Tang Y."/>
            <person name="Lv G."/>
            <person name="Zhou Y."/>
            <person name="Sun X."/>
            <person name="Brodelius P.E."/>
            <person name="Rose J.K.C."/>
            <person name="Tang K."/>
        </authorList>
    </citation>
    <scope>NUCLEOTIDE SEQUENCE [LARGE SCALE GENOMIC DNA]</scope>
    <source>
        <strain evidence="2">cv. Huhao1</strain>
        <tissue evidence="1">Leaf</tissue>
    </source>
</reference>
<keyword evidence="1" id="KW-0808">Transferase</keyword>
<dbReference type="Proteomes" id="UP000245207">
    <property type="component" value="Unassembled WGS sequence"/>
</dbReference>
<keyword evidence="2" id="KW-1185">Reference proteome</keyword>
<accession>A0A2U1N6Z0</accession>
<dbReference type="GO" id="GO:0032259">
    <property type="term" value="P:methylation"/>
    <property type="evidence" value="ECO:0007669"/>
    <property type="project" value="UniProtKB-KW"/>
</dbReference>